<dbReference type="EMBL" id="JAULSW010000008">
    <property type="protein sequence ID" value="KAK3372406.1"/>
    <property type="molecule type" value="Genomic_DNA"/>
</dbReference>
<reference evidence="2" key="2">
    <citation type="submission" date="2023-06" db="EMBL/GenBank/DDBJ databases">
        <authorList>
            <consortium name="Lawrence Berkeley National Laboratory"/>
            <person name="Haridas S."/>
            <person name="Hensen N."/>
            <person name="Bonometti L."/>
            <person name="Westerberg I."/>
            <person name="Brannstrom I.O."/>
            <person name="Guillou S."/>
            <person name="Cros-Aarteil S."/>
            <person name="Calhoun S."/>
            <person name="Kuo A."/>
            <person name="Mondo S."/>
            <person name="Pangilinan J."/>
            <person name="Riley R."/>
            <person name="LaButti K."/>
            <person name="Andreopoulos B."/>
            <person name="Lipzen A."/>
            <person name="Chen C."/>
            <person name="Yanf M."/>
            <person name="Daum C."/>
            <person name="Ng V."/>
            <person name="Clum A."/>
            <person name="Steindorff A."/>
            <person name="Ohm R."/>
            <person name="Martin F."/>
            <person name="Silar P."/>
            <person name="Natvig D."/>
            <person name="Lalanne C."/>
            <person name="Gautier V."/>
            <person name="Ament-velasquez S.L."/>
            <person name="Kruys A."/>
            <person name="Hutchinson M.I."/>
            <person name="Powell A.J."/>
            <person name="Barry K."/>
            <person name="Miller A.N."/>
            <person name="Grigoriev I.V."/>
            <person name="Debuchy R."/>
            <person name="Gladieux P."/>
            <person name="Thoren M.H."/>
            <person name="Johannesson H."/>
        </authorList>
    </citation>
    <scope>NUCLEOTIDE SEQUENCE</scope>
    <source>
        <strain evidence="2">CBS 232.78</strain>
    </source>
</reference>
<dbReference type="AlphaFoldDB" id="A0AAE0KAM9"/>
<organism evidence="2 3">
    <name type="scientific">Podospora didyma</name>
    <dbReference type="NCBI Taxonomy" id="330526"/>
    <lineage>
        <taxon>Eukaryota</taxon>
        <taxon>Fungi</taxon>
        <taxon>Dikarya</taxon>
        <taxon>Ascomycota</taxon>
        <taxon>Pezizomycotina</taxon>
        <taxon>Sordariomycetes</taxon>
        <taxon>Sordariomycetidae</taxon>
        <taxon>Sordariales</taxon>
        <taxon>Podosporaceae</taxon>
        <taxon>Podospora</taxon>
    </lineage>
</organism>
<gene>
    <name evidence="2" type="ORF">B0H63DRAFT_527249</name>
</gene>
<keyword evidence="1" id="KW-1133">Transmembrane helix</keyword>
<keyword evidence="1" id="KW-0472">Membrane</keyword>
<comment type="caution">
    <text evidence="2">The sequence shown here is derived from an EMBL/GenBank/DDBJ whole genome shotgun (WGS) entry which is preliminary data.</text>
</comment>
<evidence type="ECO:0000256" key="1">
    <source>
        <dbReference type="SAM" id="Phobius"/>
    </source>
</evidence>
<sequence>MTATDRDYPPYPNPSPMPIDRPIIALFSVAAVIVAICFGRLLEVLSLAPVNPRFGTRNGHIILT</sequence>
<reference evidence="2" key="1">
    <citation type="journal article" date="2023" name="Mol. Phylogenet. Evol.">
        <title>Genome-scale phylogeny and comparative genomics of the fungal order Sordariales.</title>
        <authorList>
            <person name="Hensen N."/>
            <person name="Bonometti L."/>
            <person name="Westerberg I."/>
            <person name="Brannstrom I.O."/>
            <person name="Guillou S."/>
            <person name="Cros-Aarteil S."/>
            <person name="Calhoun S."/>
            <person name="Haridas S."/>
            <person name="Kuo A."/>
            <person name="Mondo S."/>
            <person name="Pangilinan J."/>
            <person name="Riley R."/>
            <person name="LaButti K."/>
            <person name="Andreopoulos B."/>
            <person name="Lipzen A."/>
            <person name="Chen C."/>
            <person name="Yan M."/>
            <person name="Daum C."/>
            <person name="Ng V."/>
            <person name="Clum A."/>
            <person name="Steindorff A."/>
            <person name="Ohm R.A."/>
            <person name="Martin F."/>
            <person name="Silar P."/>
            <person name="Natvig D.O."/>
            <person name="Lalanne C."/>
            <person name="Gautier V."/>
            <person name="Ament-Velasquez S.L."/>
            <person name="Kruys A."/>
            <person name="Hutchinson M.I."/>
            <person name="Powell A.J."/>
            <person name="Barry K."/>
            <person name="Miller A.N."/>
            <person name="Grigoriev I.V."/>
            <person name="Debuchy R."/>
            <person name="Gladieux P."/>
            <person name="Hiltunen Thoren M."/>
            <person name="Johannesson H."/>
        </authorList>
    </citation>
    <scope>NUCLEOTIDE SEQUENCE</scope>
    <source>
        <strain evidence="2">CBS 232.78</strain>
    </source>
</reference>
<keyword evidence="3" id="KW-1185">Reference proteome</keyword>
<evidence type="ECO:0000313" key="3">
    <source>
        <dbReference type="Proteomes" id="UP001285441"/>
    </source>
</evidence>
<proteinExistence type="predicted"/>
<evidence type="ECO:0000313" key="2">
    <source>
        <dbReference type="EMBL" id="KAK3372406.1"/>
    </source>
</evidence>
<feature type="transmembrane region" description="Helical" evidence="1">
    <location>
        <begin position="23"/>
        <end position="42"/>
    </location>
</feature>
<protein>
    <submittedName>
        <fullName evidence="2">Uncharacterized protein</fullName>
    </submittedName>
</protein>
<keyword evidence="1" id="KW-0812">Transmembrane</keyword>
<dbReference type="Proteomes" id="UP001285441">
    <property type="component" value="Unassembled WGS sequence"/>
</dbReference>
<name>A0AAE0KAM9_9PEZI</name>
<accession>A0AAE0KAM9</accession>